<keyword evidence="1" id="KW-0812">Transmembrane</keyword>
<dbReference type="Gene3D" id="3.40.50.300">
    <property type="entry name" value="P-loop containing nucleotide triphosphate hydrolases"/>
    <property type="match status" value="1"/>
</dbReference>
<comment type="caution">
    <text evidence="2">The sequence shown here is derived from an EMBL/GenBank/DDBJ whole genome shotgun (WGS) entry which is preliminary data.</text>
</comment>
<dbReference type="AlphaFoldDB" id="A0A4R5PH65"/>
<reference evidence="2 3" key="1">
    <citation type="journal article" date="2019" name="Sci. Rep.">
        <title>Extended insight into the Mycobacterium chelonae-abscessus complex through whole genome sequencing of Mycobacterium salmoniphilum outbreak and Mycobacterium salmoniphilum-like strains.</title>
        <authorList>
            <person name="Behra P.R.K."/>
            <person name="Das S."/>
            <person name="Pettersson B.M.F."/>
            <person name="Shirreff L."/>
            <person name="DuCote T."/>
            <person name="Jacobsson K.G."/>
            <person name="Ennis D.G."/>
            <person name="Kirsebom L.A."/>
        </authorList>
    </citation>
    <scope>NUCLEOTIDE SEQUENCE [LARGE SCALE GENOMIC DNA]</scope>
    <source>
        <strain evidence="2 3">DSM 45524</strain>
    </source>
</reference>
<dbReference type="RefSeq" id="WP_078336057.1">
    <property type="nucleotide sequence ID" value="NZ_MAFQ01000015.1"/>
</dbReference>
<evidence type="ECO:0000313" key="3">
    <source>
        <dbReference type="Proteomes" id="UP000295627"/>
    </source>
</evidence>
<organism evidence="2 3">
    <name type="scientific">Mycobacteroides franklinii</name>
    <dbReference type="NCBI Taxonomy" id="948102"/>
    <lineage>
        <taxon>Bacteria</taxon>
        <taxon>Bacillati</taxon>
        <taxon>Actinomycetota</taxon>
        <taxon>Actinomycetes</taxon>
        <taxon>Mycobacteriales</taxon>
        <taxon>Mycobacteriaceae</taxon>
        <taxon>Mycobacteroides</taxon>
    </lineage>
</organism>
<proteinExistence type="predicted"/>
<keyword evidence="1" id="KW-1133">Transmembrane helix</keyword>
<evidence type="ECO:0000313" key="2">
    <source>
        <dbReference type="EMBL" id="TDH25341.1"/>
    </source>
</evidence>
<accession>A0A4R5PH65</accession>
<dbReference type="SUPFAM" id="SSF52540">
    <property type="entry name" value="P-loop containing nucleoside triphosphate hydrolases"/>
    <property type="match status" value="1"/>
</dbReference>
<dbReference type="Pfam" id="PF03237">
    <property type="entry name" value="Terminase_6N"/>
    <property type="match status" value="1"/>
</dbReference>
<dbReference type="InterPro" id="IPR027417">
    <property type="entry name" value="P-loop_NTPase"/>
</dbReference>
<keyword evidence="1" id="KW-0472">Membrane</keyword>
<gene>
    <name evidence="2" type="ORF">EJ571_01650</name>
</gene>
<dbReference type="Proteomes" id="UP000295627">
    <property type="component" value="Unassembled WGS sequence"/>
</dbReference>
<name>A0A4R5PH65_9MYCO</name>
<protein>
    <submittedName>
        <fullName evidence="2">Terminase</fullName>
    </submittedName>
</protein>
<evidence type="ECO:0000256" key="1">
    <source>
        <dbReference type="SAM" id="Phobius"/>
    </source>
</evidence>
<sequence>MTKPGTAPATDNRPLSEVARHVIAPSGIASTSWPKVRDTCRRLGWGFDGWQDGAGRLILARQADGTYASDTIVLSIPRQVGKTYLIACIIFALCLINPGLKVIWTAHRKSTSAETFRQFDGMSQRPKVAPHVRQVLRGKGDESIWFHNGSSIEFGARESGFGRGRTDVDVIVFDEGQILPESTLEDMGATQNVAKDPLTFVMGTPPRPKDDGEFFSLLRQEALDGESEGTLYIEMSADRGCDPMDRVQWRKANGSFPHRTSERAMLRLRKKLKSDDSWNREALGIWDEINRHKPIVTSSQWRELVDVGPAGSLAPNGIGVDMSHGGDISVNGCWMEGESAHVEEVWAGRDVAAAIDWVATAAGRRIEIVIDDLSPAAQMIPELKARGCKVRRGTARDMGKGCMLFETRANSNTLTHGGQKTLTDAVKNGRKRSIGEAGGWGWDRKDSTSVIHQAVAASLALFAASEKHNPKRGKRQPRKAVTG</sequence>
<feature type="transmembrane region" description="Helical" evidence="1">
    <location>
        <begin position="84"/>
        <end position="104"/>
    </location>
</feature>
<dbReference type="EMBL" id="RXLR01000006">
    <property type="protein sequence ID" value="TDH25341.1"/>
    <property type="molecule type" value="Genomic_DNA"/>
</dbReference>